<organism evidence="4 5">
    <name type="scientific">Athelia psychrophila</name>
    <dbReference type="NCBI Taxonomy" id="1759441"/>
    <lineage>
        <taxon>Eukaryota</taxon>
        <taxon>Fungi</taxon>
        <taxon>Dikarya</taxon>
        <taxon>Basidiomycota</taxon>
        <taxon>Agaricomycotina</taxon>
        <taxon>Agaricomycetes</taxon>
        <taxon>Agaricomycetidae</taxon>
        <taxon>Atheliales</taxon>
        <taxon>Atheliaceae</taxon>
        <taxon>Athelia</taxon>
    </lineage>
</organism>
<dbReference type="Proteomes" id="UP000076532">
    <property type="component" value="Unassembled WGS sequence"/>
</dbReference>
<dbReference type="Gene3D" id="3.30.360.10">
    <property type="entry name" value="Dihydrodipicolinate Reductase, domain 2"/>
    <property type="match status" value="1"/>
</dbReference>
<evidence type="ECO:0000313" key="5">
    <source>
        <dbReference type="Proteomes" id="UP000076532"/>
    </source>
</evidence>
<dbReference type="InterPro" id="IPR055080">
    <property type="entry name" value="Gal80p-like_C"/>
</dbReference>
<dbReference type="STRING" id="436010.A0A166AI10"/>
<evidence type="ECO:0000256" key="1">
    <source>
        <dbReference type="ARBA" id="ARBA00023002"/>
    </source>
</evidence>
<dbReference type="GO" id="GO:0016491">
    <property type="term" value="F:oxidoreductase activity"/>
    <property type="evidence" value="ECO:0007669"/>
    <property type="project" value="UniProtKB-KW"/>
</dbReference>
<protein>
    <recommendedName>
        <fullName evidence="6">Gfo/Idh/MocA-like oxidoreductase N-terminal domain-containing protein</fullName>
    </recommendedName>
</protein>
<evidence type="ECO:0000259" key="3">
    <source>
        <dbReference type="Pfam" id="PF22685"/>
    </source>
</evidence>
<name>A0A166AI10_9AGAM</name>
<gene>
    <name evidence="4" type="ORF">FIBSPDRAFT_937447</name>
</gene>
<dbReference type="GO" id="GO:0000166">
    <property type="term" value="F:nucleotide binding"/>
    <property type="evidence" value="ECO:0007669"/>
    <property type="project" value="InterPro"/>
</dbReference>
<dbReference type="InterPro" id="IPR050463">
    <property type="entry name" value="Gfo/Idh/MocA_oxidrdct_glycsds"/>
</dbReference>
<evidence type="ECO:0000259" key="2">
    <source>
        <dbReference type="Pfam" id="PF01408"/>
    </source>
</evidence>
<evidence type="ECO:0000313" key="4">
    <source>
        <dbReference type="EMBL" id="KZP11626.1"/>
    </source>
</evidence>
<dbReference type="InterPro" id="IPR000683">
    <property type="entry name" value="Gfo/Idh/MocA-like_OxRdtase_N"/>
</dbReference>
<feature type="domain" description="Gal80p-like C-terminal" evidence="3">
    <location>
        <begin position="167"/>
        <end position="291"/>
    </location>
</feature>
<dbReference type="Gene3D" id="3.40.50.720">
    <property type="entry name" value="NAD(P)-binding Rossmann-like Domain"/>
    <property type="match status" value="1"/>
</dbReference>
<reference evidence="4 5" key="1">
    <citation type="journal article" date="2016" name="Mol. Biol. Evol.">
        <title>Comparative Genomics of Early-Diverging Mushroom-Forming Fungi Provides Insights into the Origins of Lignocellulose Decay Capabilities.</title>
        <authorList>
            <person name="Nagy L.G."/>
            <person name="Riley R."/>
            <person name="Tritt A."/>
            <person name="Adam C."/>
            <person name="Daum C."/>
            <person name="Floudas D."/>
            <person name="Sun H."/>
            <person name="Yadav J.S."/>
            <person name="Pangilinan J."/>
            <person name="Larsson K.H."/>
            <person name="Matsuura K."/>
            <person name="Barry K."/>
            <person name="Labutti K."/>
            <person name="Kuo R."/>
            <person name="Ohm R.A."/>
            <person name="Bhattacharya S.S."/>
            <person name="Shirouzu T."/>
            <person name="Yoshinaga Y."/>
            <person name="Martin F.M."/>
            <person name="Grigoriev I.V."/>
            <person name="Hibbett D.S."/>
        </authorList>
    </citation>
    <scope>NUCLEOTIDE SEQUENCE [LARGE SCALE GENOMIC DNA]</scope>
    <source>
        <strain evidence="4 5">CBS 109695</strain>
    </source>
</reference>
<dbReference type="OrthoDB" id="64915at2759"/>
<dbReference type="PANTHER" id="PTHR43818">
    <property type="entry name" value="BCDNA.GH03377"/>
    <property type="match status" value="1"/>
</dbReference>
<evidence type="ECO:0008006" key="6">
    <source>
        <dbReference type="Google" id="ProtNLM"/>
    </source>
</evidence>
<dbReference type="AlphaFoldDB" id="A0A166AI10"/>
<sequence>MSPIKVGFVGLSSSGWAATALAPGLLKSPSYSLTAVSTTSEKSAAASAAKHTEIIGHPVKPYWGSTQYVANDPEVQLVVVAVKAPGHKDAIFPAIEAGKDVFVEWPAGQHTADTLEIAAAAKAKDEGDLGIREDREDPVIQHCQSIARIYTCQPIPNHGMKIAQAPAELGFWGPTVNERNIYTLDRDGGATMLDIAMGHQLDVVTHLLGEFATVSATTALQYPTATVIGDDKTPTGQTVTATGPDHVAFTGMFKSGAISSIIWRGGIKSTPGRKQFIWQIDGEDGTIRMEGDGLGAAFLHIRNPELYLNGDLVDVPQTSGPVDNLTSAWEAFAKGEAYPTIDDAVKNHRLIDAITQKCAPENTMWSYSKVIQSLTASPISGDKSHPVANLRTLKVAWVEGFQSEAFMDMLESRWRVGGGMPSKRPVRIKAIWVQNLPNAAISDSAHQGPLMAFAAGELVMDINPLGRGGGVYCGTAFDGLH</sequence>
<dbReference type="EMBL" id="KV417660">
    <property type="protein sequence ID" value="KZP11626.1"/>
    <property type="molecule type" value="Genomic_DNA"/>
</dbReference>
<dbReference type="Pfam" id="PF22685">
    <property type="entry name" value="Gal80p_C-like"/>
    <property type="match status" value="1"/>
</dbReference>
<keyword evidence="5" id="KW-1185">Reference proteome</keyword>
<dbReference type="PANTHER" id="PTHR43818:SF11">
    <property type="entry name" value="BCDNA.GH03377"/>
    <property type="match status" value="1"/>
</dbReference>
<dbReference type="SUPFAM" id="SSF55347">
    <property type="entry name" value="Glyceraldehyde-3-phosphate dehydrogenase-like, C-terminal domain"/>
    <property type="match status" value="1"/>
</dbReference>
<feature type="domain" description="Gfo/Idh/MocA-like oxidoreductase N-terminal" evidence="2">
    <location>
        <begin position="4"/>
        <end position="125"/>
    </location>
</feature>
<dbReference type="SUPFAM" id="SSF51735">
    <property type="entry name" value="NAD(P)-binding Rossmann-fold domains"/>
    <property type="match status" value="1"/>
</dbReference>
<dbReference type="Pfam" id="PF01408">
    <property type="entry name" value="GFO_IDH_MocA"/>
    <property type="match status" value="1"/>
</dbReference>
<dbReference type="InterPro" id="IPR036291">
    <property type="entry name" value="NAD(P)-bd_dom_sf"/>
</dbReference>
<keyword evidence="1" id="KW-0560">Oxidoreductase</keyword>
<proteinExistence type="predicted"/>
<accession>A0A166AI10</accession>